<evidence type="ECO:0000256" key="1">
    <source>
        <dbReference type="ARBA" id="ARBA00005278"/>
    </source>
</evidence>
<keyword evidence="3" id="KW-1133">Transmembrane helix</keyword>
<evidence type="ECO:0000313" key="4">
    <source>
        <dbReference type="EMBL" id="MBT9281554.1"/>
    </source>
</evidence>
<dbReference type="STRING" id="1484.SA87_03415"/>
<dbReference type="Proteomes" id="UP000748108">
    <property type="component" value="Unassembled WGS sequence"/>
</dbReference>
<dbReference type="Pfam" id="PF03323">
    <property type="entry name" value="GerA"/>
    <property type="match status" value="1"/>
</dbReference>
<dbReference type="PANTHER" id="PTHR22550:SF5">
    <property type="entry name" value="LEUCINE ZIPPER PROTEIN 4"/>
    <property type="match status" value="1"/>
</dbReference>
<feature type="transmembrane region" description="Helical" evidence="3">
    <location>
        <begin position="401"/>
        <end position="425"/>
    </location>
</feature>
<gene>
    <name evidence="6" type="ORF">HSCHL_2382</name>
    <name evidence="4" type="ORF">KM312_02645</name>
    <name evidence="5" type="ORF">SA87_03415</name>
</gene>
<sequence length="451" mass="49732">MHETAQITDERLWAVQKALERAQDLVARSLVAGDKRLEVVYLKTIADEDKVVRQFIRPFFEAEGDAFADYLASLVYQVPYTTPEAAVDLVLNGHLLVAYRGRAFLYDIRIVKDDQPLPADIEATLHGPQNALGHNLLLNVHLLRNRYRNAALAVELAELGEKSHTNIALLYDATRVRPKSLAILREKVQKGGIEVLFAAGQLERAFARPHRTLFPTFMVTDRPDRIVYELNRGKVVVLIHGTPFALVAPGYFFDFFSAMDDLYYPGWVRTFFLGLRFTALVVTLITPGLYVALTAFNPGVFRAQLTLSIAGSRAAVPFSAFFEMLFMMIALELLLEASVRLPKSISATSTTVGGLILGQAMTAAGLVSDIMLIVAAVVAISSFVIPVNAMFYAVRIARYPILLLCSLYGLVGLGIGLVGLIFFLAGKESFGEPYLYLPFDPKPTEKGPEGA</sequence>
<dbReference type="GO" id="GO:0016020">
    <property type="term" value="C:membrane"/>
    <property type="evidence" value="ECO:0007669"/>
    <property type="project" value="InterPro"/>
</dbReference>
<evidence type="ECO:0000256" key="2">
    <source>
        <dbReference type="ARBA" id="ARBA00023136"/>
    </source>
</evidence>
<dbReference type="Proteomes" id="UP000243024">
    <property type="component" value="Unassembled WGS sequence"/>
</dbReference>
<evidence type="ECO:0000313" key="6">
    <source>
        <dbReference type="EMBL" id="PTQ54791.1"/>
    </source>
</evidence>
<reference evidence="6 8" key="2">
    <citation type="submission" date="2017-08" db="EMBL/GenBank/DDBJ databases">
        <title>Burning lignite coal seam in the remote Altai Mountains harbors a hydrogen-driven thermophilic microbial community.</title>
        <authorList>
            <person name="Kadnikov V.V."/>
            <person name="Mardanov A.V."/>
            <person name="Ivasenko D."/>
            <person name="Beletsky A.V."/>
            <person name="Karnachuk O.V."/>
            <person name="Ravin N.V."/>
        </authorList>
    </citation>
    <scope>NUCLEOTIDE SEQUENCE [LARGE SCALE GENOMIC DNA]</scope>
    <source>
        <strain evidence="6">AL33</strain>
    </source>
</reference>
<protein>
    <submittedName>
        <fullName evidence="4 6">Spore germination protein</fullName>
    </submittedName>
</protein>
<evidence type="ECO:0000313" key="8">
    <source>
        <dbReference type="Proteomes" id="UP000244180"/>
    </source>
</evidence>
<keyword evidence="3" id="KW-0812">Transmembrane</keyword>
<dbReference type="AlphaFoldDB" id="A0A179IQA8"/>
<evidence type="ECO:0000313" key="7">
    <source>
        <dbReference type="Proteomes" id="UP000243024"/>
    </source>
</evidence>
<comment type="caution">
    <text evidence="5">The sequence shown here is derived from an EMBL/GenBank/DDBJ whole genome shotgun (WGS) entry which is preliminary data.</text>
</comment>
<comment type="similarity">
    <text evidence="1">Belongs to the GerABKA family.</text>
</comment>
<accession>A0A179IQA8</accession>
<organism evidence="5 7">
    <name type="scientific">Hydrogenibacillus schlegelii</name>
    <name type="common">Bacillus schlegelii</name>
    <dbReference type="NCBI Taxonomy" id="1484"/>
    <lineage>
        <taxon>Bacteria</taxon>
        <taxon>Bacillati</taxon>
        <taxon>Bacillota</taxon>
        <taxon>Bacilli</taxon>
        <taxon>Bacillales</taxon>
        <taxon>Bacillales Family X. Incertae Sedis</taxon>
        <taxon>Hydrogenibacillus</taxon>
    </lineage>
</organism>
<dbReference type="PIRSF" id="PIRSF005690">
    <property type="entry name" value="GerBA"/>
    <property type="match status" value="1"/>
</dbReference>
<dbReference type="EMBL" id="PEBV01000002">
    <property type="protein sequence ID" value="PTQ54791.1"/>
    <property type="molecule type" value="Genomic_DNA"/>
</dbReference>
<dbReference type="GO" id="GO:0009847">
    <property type="term" value="P:spore germination"/>
    <property type="evidence" value="ECO:0007669"/>
    <property type="project" value="InterPro"/>
</dbReference>
<dbReference type="Proteomes" id="UP000244180">
    <property type="component" value="Unassembled WGS sequence"/>
</dbReference>
<feature type="transmembrane region" description="Helical" evidence="3">
    <location>
        <begin position="314"/>
        <end position="335"/>
    </location>
</feature>
<evidence type="ECO:0000256" key="3">
    <source>
        <dbReference type="SAM" id="Phobius"/>
    </source>
</evidence>
<dbReference type="EMBL" id="JXBB01000034">
    <property type="protein sequence ID" value="OAR03890.1"/>
    <property type="molecule type" value="Genomic_DNA"/>
</dbReference>
<keyword evidence="7" id="KW-1185">Reference proteome</keyword>
<feature type="transmembrane region" description="Helical" evidence="3">
    <location>
        <begin position="235"/>
        <end position="253"/>
    </location>
</feature>
<dbReference type="PANTHER" id="PTHR22550">
    <property type="entry name" value="SPORE GERMINATION PROTEIN"/>
    <property type="match status" value="1"/>
</dbReference>
<name>A0A179IQA8_HYDSH</name>
<reference evidence="4" key="3">
    <citation type="journal article" date="2021" name="Microbiology">
        <title>Metagenomic Analysis of the Microbial Community in the Underground Coal Fire Area (Kemerovo Region, Russia) Revealed Predominance of Thermophilic Members of the Phyla Deinococcus-thermus, Aquificae, and Firmicutes.</title>
        <authorList>
            <person name="Kadnikov V."/>
            <person name="Mardanov A.V."/>
            <person name="Beletsky A.V."/>
            <person name="Karnachuk O.V."/>
            <person name="Ravin N.V."/>
        </authorList>
    </citation>
    <scope>NUCLEOTIDE SEQUENCE</scope>
    <source>
        <strain evidence="4">RBS10-49</strain>
    </source>
</reference>
<feature type="transmembrane region" description="Helical" evidence="3">
    <location>
        <begin position="370"/>
        <end position="394"/>
    </location>
</feature>
<evidence type="ECO:0000313" key="5">
    <source>
        <dbReference type="EMBL" id="OAR03890.1"/>
    </source>
</evidence>
<dbReference type="RefSeq" id="WP_066202167.1">
    <property type="nucleotide sequence ID" value="NZ_CBCSAS010000009.1"/>
</dbReference>
<reference evidence="5 7" key="1">
    <citation type="submission" date="2015-09" db="EMBL/GenBank/DDBJ databases">
        <title>Draft genome sequence of Hydrogenibacillus schlegelii DSM 2000.</title>
        <authorList>
            <person name="Hemp J."/>
        </authorList>
    </citation>
    <scope>NUCLEOTIDE SEQUENCE [LARGE SCALE GENOMIC DNA]</scope>
    <source>
        <strain evidence="5 7">MA 48</strain>
    </source>
</reference>
<dbReference type="OrthoDB" id="1726708at2"/>
<dbReference type="EMBL" id="JAHHQF010000039">
    <property type="protein sequence ID" value="MBT9281554.1"/>
    <property type="molecule type" value="Genomic_DNA"/>
</dbReference>
<dbReference type="InterPro" id="IPR050768">
    <property type="entry name" value="UPF0353/GerABKA_families"/>
</dbReference>
<feature type="transmembrane region" description="Helical" evidence="3">
    <location>
        <begin position="273"/>
        <end position="293"/>
    </location>
</feature>
<dbReference type="InterPro" id="IPR004995">
    <property type="entry name" value="Spore_Ger"/>
</dbReference>
<keyword evidence="2 3" id="KW-0472">Membrane</keyword>
<proteinExistence type="inferred from homology"/>